<evidence type="ECO:0000256" key="2">
    <source>
        <dbReference type="ARBA" id="ARBA00022448"/>
    </source>
</evidence>
<evidence type="ECO:0000256" key="1">
    <source>
        <dbReference type="ARBA" id="ARBA00010307"/>
    </source>
</evidence>
<evidence type="ECO:0008006" key="7">
    <source>
        <dbReference type="Google" id="ProtNLM"/>
    </source>
</evidence>
<dbReference type="InterPro" id="IPR016123">
    <property type="entry name" value="Mog1/PsbP_a/b/a-sand"/>
</dbReference>
<reference evidence="6" key="2">
    <citation type="submission" date="2013-12" db="EMBL/GenBank/DDBJ databases">
        <title>Evolution of pathogenesis and genome organization in the Tremellales.</title>
        <authorList>
            <person name="Cuomo C."/>
            <person name="Litvintseva A."/>
            <person name="Heitman J."/>
            <person name="Chen Y."/>
            <person name="Sun S."/>
            <person name="Springer D."/>
            <person name="Dromer F."/>
            <person name="Young S."/>
            <person name="Zeng Q."/>
            <person name="Chapman S."/>
            <person name="Gujja S."/>
            <person name="Saif S."/>
            <person name="Birren B."/>
        </authorList>
    </citation>
    <scope>NUCLEOTIDE SEQUENCE [LARGE SCALE GENOMIC DNA]</scope>
    <source>
        <strain evidence="6">BCC8398</strain>
    </source>
</reference>
<evidence type="ECO:0000313" key="5">
    <source>
        <dbReference type="EMBL" id="OCF30935.1"/>
    </source>
</evidence>
<dbReference type="GO" id="GO:0031267">
    <property type="term" value="F:small GTPase binding"/>
    <property type="evidence" value="ECO:0007669"/>
    <property type="project" value="TreeGrafter"/>
</dbReference>
<keyword evidence="3" id="KW-0653">Protein transport</keyword>
<keyword evidence="2" id="KW-0813">Transport</keyword>
<dbReference type="PANTHER" id="PTHR15837">
    <property type="entry name" value="RAN GUANINE NUCLEOTIDE RELEASE FACTOR"/>
    <property type="match status" value="1"/>
</dbReference>
<proteinExistence type="inferred from homology"/>
<dbReference type="InterPro" id="IPR007681">
    <property type="entry name" value="Mog1"/>
</dbReference>
<feature type="compositionally biased region" description="Low complexity" evidence="4">
    <location>
        <begin position="99"/>
        <end position="114"/>
    </location>
</feature>
<comment type="similarity">
    <text evidence="1">Belongs to the MOG1 family.</text>
</comment>
<dbReference type="GO" id="GO:0005085">
    <property type="term" value="F:guanyl-nucleotide exchange factor activity"/>
    <property type="evidence" value="ECO:0007669"/>
    <property type="project" value="TreeGrafter"/>
</dbReference>
<evidence type="ECO:0000256" key="4">
    <source>
        <dbReference type="SAM" id="MobiDB-lite"/>
    </source>
</evidence>
<dbReference type="STRING" id="1296120.A0A1B9GJ25"/>
<dbReference type="Gene3D" id="3.40.1000.10">
    <property type="entry name" value="Mog1/PsbP, alpha/beta/alpha sandwich"/>
    <property type="match status" value="1"/>
</dbReference>
<dbReference type="PANTHER" id="PTHR15837:SF0">
    <property type="entry name" value="RAN GUANINE NUCLEOTIDE RELEASE FACTOR"/>
    <property type="match status" value="1"/>
</dbReference>
<dbReference type="GO" id="GO:0005634">
    <property type="term" value="C:nucleus"/>
    <property type="evidence" value="ECO:0007669"/>
    <property type="project" value="TreeGrafter"/>
</dbReference>
<organism evidence="5 6">
    <name type="scientific">Kwoniella heveanensis BCC8398</name>
    <dbReference type="NCBI Taxonomy" id="1296120"/>
    <lineage>
        <taxon>Eukaryota</taxon>
        <taxon>Fungi</taxon>
        <taxon>Dikarya</taxon>
        <taxon>Basidiomycota</taxon>
        <taxon>Agaricomycotina</taxon>
        <taxon>Tremellomycetes</taxon>
        <taxon>Tremellales</taxon>
        <taxon>Cryptococcaceae</taxon>
        <taxon>Kwoniella</taxon>
    </lineage>
</organism>
<sequence>MSAQAQAQLAARPLFGGAISLDLPTDYLDASDLRQIPDNQEVFLSSTSDTAVVLEILGMVQDGLASTDLWEAVKFHFSSIAHDNASLASTILTPPPSSSIPSTPSSSSASSSSTVPIHTPTPVTLYGTQRIHKFSHNPSGAPRPGHESDQPDEVWIGVALWRVWIESTLGSDARTGSKKKADVVLSVNVNLSAADGGAEQEREKVQGWFERAVRSLQILDYGLFGDES</sequence>
<keyword evidence="6" id="KW-1185">Reference proteome</keyword>
<reference evidence="5 6" key="1">
    <citation type="submission" date="2013-07" db="EMBL/GenBank/DDBJ databases">
        <title>The Genome Sequence of Cryptococcus heveanensis BCC8398.</title>
        <authorList>
            <consortium name="The Broad Institute Genome Sequencing Platform"/>
            <person name="Cuomo C."/>
            <person name="Litvintseva A."/>
            <person name="Chen Y."/>
            <person name="Heitman J."/>
            <person name="Sun S."/>
            <person name="Springer D."/>
            <person name="Dromer F."/>
            <person name="Young S.K."/>
            <person name="Zeng Q."/>
            <person name="Gargeya S."/>
            <person name="Fitzgerald M."/>
            <person name="Abouelleil A."/>
            <person name="Alvarado L."/>
            <person name="Berlin A.M."/>
            <person name="Chapman S.B."/>
            <person name="Dewar J."/>
            <person name="Goldberg J."/>
            <person name="Griggs A."/>
            <person name="Gujja S."/>
            <person name="Hansen M."/>
            <person name="Howarth C."/>
            <person name="Imamovic A."/>
            <person name="Larimer J."/>
            <person name="McCowan C."/>
            <person name="Murphy C."/>
            <person name="Pearson M."/>
            <person name="Priest M."/>
            <person name="Roberts A."/>
            <person name="Saif S."/>
            <person name="Shea T."/>
            <person name="Sykes S."/>
            <person name="Wortman J."/>
            <person name="Nusbaum C."/>
            <person name="Birren B."/>
        </authorList>
    </citation>
    <scope>NUCLEOTIDE SEQUENCE [LARGE SCALE GENOMIC DNA]</scope>
    <source>
        <strain evidence="5 6">BCC8398</strain>
    </source>
</reference>
<dbReference type="SUPFAM" id="SSF55724">
    <property type="entry name" value="Mog1p/PsbP-like"/>
    <property type="match status" value="1"/>
</dbReference>
<gene>
    <name evidence="5" type="ORF">I316_07463</name>
</gene>
<evidence type="ECO:0000256" key="3">
    <source>
        <dbReference type="ARBA" id="ARBA00022927"/>
    </source>
</evidence>
<feature type="region of interest" description="Disordered" evidence="4">
    <location>
        <begin position="92"/>
        <end position="119"/>
    </location>
</feature>
<dbReference type="Pfam" id="PF04603">
    <property type="entry name" value="Mog1"/>
    <property type="match status" value="1"/>
</dbReference>
<evidence type="ECO:0000313" key="6">
    <source>
        <dbReference type="Proteomes" id="UP000092666"/>
    </source>
</evidence>
<dbReference type="OrthoDB" id="10255285at2759"/>
<accession>A0A1B9GJ25</accession>
<dbReference type="GO" id="GO:0006606">
    <property type="term" value="P:protein import into nucleus"/>
    <property type="evidence" value="ECO:0007669"/>
    <property type="project" value="TreeGrafter"/>
</dbReference>
<name>A0A1B9GJ25_9TREE</name>
<dbReference type="AlphaFoldDB" id="A0A1B9GJ25"/>
<dbReference type="Proteomes" id="UP000092666">
    <property type="component" value="Unassembled WGS sequence"/>
</dbReference>
<protein>
    <recommendedName>
        <fullName evidence="7">Mog1p/PsbP-like protein</fullName>
    </recommendedName>
</protein>
<dbReference type="EMBL" id="KI669514">
    <property type="protein sequence ID" value="OCF30935.1"/>
    <property type="molecule type" value="Genomic_DNA"/>
</dbReference>